<name>A0A0G0JUA5_9BACT</name>
<dbReference type="InterPro" id="IPR023753">
    <property type="entry name" value="FAD/NAD-binding_dom"/>
</dbReference>
<keyword evidence="3" id="KW-0676">Redox-active center</keyword>
<dbReference type="PRINTS" id="PR00469">
    <property type="entry name" value="PNDRDTASEII"/>
</dbReference>
<proteinExistence type="inferred from homology"/>
<dbReference type="GO" id="GO:0019430">
    <property type="term" value="P:removal of superoxide radicals"/>
    <property type="evidence" value="ECO:0007669"/>
    <property type="project" value="UniProtKB-UniRule"/>
</dbReference>
<keyword evidence="2 3" id="KW-0560">Oxidoreductase</keyword>
<reference evidence="5" key="1">
    <citation type="journal article" date="2015" name="Nature">
        <title>rRNA introns, odd ribosomes, and small enigmatic genomes across a large radiation of phyla.</title>
        <authorList>
            <person name="Brown C.T."/>
            <person name="Hug L.A."/>
            <person name="Thomas B.C."/>
            <person name="Sharon I."/>
            <person name="Castelle C.J."/>
            <person name="Singh A."/>
            <person name="Wilkins M.J."/>
            <person name="Williams K.H."/>
            <person name="Banfield J.F."/>
        </authorList>
    </citation>
    <scope>NUCLEOTIDE SEQUENCE [LARGE SCALE GENOMIC DNA]</scope>
</reference>
<dbReference type="PATRIC" id="fig|1618638.3.peg.798"/>
<keyword evidence="3" id="KW-0274">FAD</keyword>
<dbReference type="Proteomes" id="UP000034022">
    <property type="component" value="Unassembled WGS sequence"/>
</dbReference>
<dbReference type="PRINTS" id="PR00368">
    <property type="entry name" value="FADPNR"/>
</dbReference>
<dbReference type="NCBIfam" id="TIGR01292">
    <property type="entry name" value="TRX_reduct"/>
    <property type="match status" value="1"/>
</dbReference>
<dbReference type="GO" id="GO:0004791">
    <property type="term" value="F:thioredoxin-disulfide reductase (NADPH) activity"/>
    <property type="evidence" value="ECO:0007669"/>
    <property type="project" value="UniProtKB-UniRule"/>
</dbReference>
<comment type="subunit">
    <text evidence="3">Homodimer.</text>
</comment>
<dbReference type="Pfam" id="PF07992">
    <property type="entry name" value="Pyr_redox_2"/>
    <property type="match status" value="1"/>
</dbReference>
<dbReference type="InterPro" id="IPR036188">
    <property type="entry name" value="FAD/NAD-bd_sf"/>
</dbReference>
<protein>
    <recommendedName>
        <fullName evidence="3">Thioredoxin reductase</fullName>
        <ecNumber evidence="3">1.8.1.9</ecNumber>
    </recommendedName>
</protein>
<comment type="similarity">
    <text evidence="3">Belongs to the class-II pyridine nucleotide-disulfide oxidoreductase family.</text>
</comment>
<keyword evidence="1 3" id="KW-0285">Flavoprotein</keyword>
<feature type="domain" description="FAD/NAD(P)-binding" evidence="4">
    <location>
        <begin position="2"/>
        <end position="287"/>
    </location>
</feature>
<organism evidence="5 6">
    <name type="scientific">Candidatus Falkowbacteria bacterium GW2011_GWE1_38_31</name>
    <dbReference type="NCBI Taxonomy" id="1618638"/>
    <lineage>
        <taxon>Bacteria</taxon>
        <taxon>Candidatus Falkowiibacteriota</taxon>
    </lineage>
</organism>
<dbReference type="Gene3D" id="3.50.50.60">
    <property type="entry name" value="FAD/NAD(P)-binding domain"/>
    <property type="match status" value="2"/>
</dbReference>
<dbReference type="PANTHER" id="PTHR48105">
    <property type="entry name" value="THIOREDOXIN REDUCTASE 1-RELATED-RELATED"/>
    <property type="match status" value="1"/>
</dbReference>
<sequence>MYDTIIIGAGPAGFTAAIYAARREMKTLVIAKEPGGQVALASEIENYPGFKKIDSYELISKMQEQVSGLGVEIKISEVKKIEHLADDSFVLYTEKEKFETKTVIIAMGLIPRRLGIPGESEFGGKGVSYCANCDGPFYRDKIVAVAGGGNAALDAAEIMSKIAKKVYLVHRREEFKAFEALINEVKNKENIELVLNSEILEISGKDKVEKIKILDKQNNVEKEILVDGVFVEIGRIAHTDLVADLVERDETKQIIAGPRRTTKTPGMFAAGDVTAGNFKQITIAMGDATVAALAAYQYLQLKQGKGEQMVYDRSLVEKSQ</sequence>
<dbReference type="InterPro" id="IPR005982">
    <property type="entry name" value="Thioredox_Rdtase"/>
</dbReference>
<evidence type="ECO:0000256" key="2">
    <source>
        <dbReference type="ARBA" id="ARBA00023002"/>
    </source>
</evidence>
<dbReference type="EMBL" id="LBUU01000006">
    <property type="protein sequence ID" value="KKQ70257.1"/>
    <property type="molecule type" value="Genomic_DNA"/>
</dbReference>
<evidence type="ECO:0000256" key="3">
    <source>
        <dbReference type="RuleBase" id="RU003880"/>
    </source>
</evidence>
<evidence type="ECO:0000259" key="4">
    <source>
        <dbReference type="Pfam" id="PF07992"/>
    </source>
</evidence>
<evidence type="ECO:0000313" key="6">
    <source>
        <dbReference type="Proteomes" id="UP000034022"/>
    </source>
</evidence>
<dbReference type="InterPro" id="IPR050097">
    <property type="entry name" value="Ferredoxin-NADP_redctase_2"/>
</dbReference>
<dbReference type="AlphaFoldDB" id="A0A0G0JUA5"/>
<comment type="cofactor">
    <cofactor evidence="3">
        <name>FAD</name>
        <dbReference type="ChEBI" id="CHEBI:57692"/>
    </cofactor>
</comment>
<evidence type="ECO:0000313" key="5">
    <source>
        <dbReference type="EMBL" id="KKQ70257.1"/>
    </source>
</evidence>
<dbReference type="SUPFAM" id="SSF51905">
    <property type="entry name" value="FAD/NAD(P)-binding domain"/>
    <property type="match status" value="1"/>
</dbReference>
<accession>A0A0G0JUA5</accession>
<dbReference type="GO" id="GO:0005737">
    <property type="term" value="C:cytoplasm"/>
    <property type="evidence" value="ECO:0007669"/>
    <property type="project" value="InterPro"/>
</dbReference>
<gene>
    <name evidence="5" type="ORF">US91_C0006G0096</name>
</gene>
<comment type="caution">
    <text evidence="5">The sequence shown here is derived from an EMBL/GenBank/DDBJ whole genome shotgun (WGS) entry which is preliminary data.</text>
</comment>
<evidence type="ECO:0000256" key="1">
    <source>
        <dbReference type="ARBA" id="ARBA00022630"/>
    </source>
</evidence>
<dbReference type="EC" id="1.8.1.9" evidence="3"/>
<comment type="catalytic activity">
    <reaction evidence="3">
        <text>[thioredoxin]-dithiol + NADP(+) = [thioredoxin]-disulfide + NADPH + H(+)</text>
        <dbReference type="Rhea" id="RHEA:20345"/>
        <dbReference type="Rhea" id="RHEA-COMP:10698"/>
        <dbReference type="Rhea" id="RHEA-COMP:10700"/>
        <dbReference type="ChEBI" id="CHEBI:15378"/>
        <dbReference type="ChEBI" id="CHEBI:29950"/>
        <dbReference type="ChEBI" id="CHEBI:50058"/>
        <dbReference type="ChEBI" id="CHEBI:57783"/>
        <dbReference type="ChEBI" id="CHEBI:58349"/>
        <dbReference type="EC" id="1.8.1.9"/>
    </reaction>
</comment>